<dbReference type="InterPro" id="IPR050218">
    <property type="entry name" value="LptD"/>
</dbReference>
<dbReference type="PANTHER" id="PTHR30189:SF1">
    <property type="entry name" value="LPS-ASSEMBLY PROTEIN LPTD"/>
    <property type="match status" value="1"/>
</dbReference>
<keyword evidence="1" id="KW-0732">Signal</keyword>
<dbReference type="Proteomes" id="UP001206692">
    <property type="component" value="Unassembled WGS sequence"/>
</dbReference>
<evidence type="ECO:0008006" key="4">
    <source>
        <dbReference type="Google" id="ProtNLM"/>
    </source>
</evidence>
<dbReference type="PANTHER" id="PTHR30189">
    <property type="entry name" value="LPS-ASSEMBLY PROTEIN"/>
    <property type="match status" value="1"/>
</dbReference>
<proteinExistence type="predicted"/>
<comment type="caution">
    <text evidence="2">The sequence shown here is derived from an EMBL/GenBank/DDBJ whole genome shotgun (WGS) entry which is preliminary data.</text>
</comment>
<organism evidence="2 3">
    <name type="scientific">Megasphaera massiliensis</name>
    <dbReference type="NCBI Taxonomy" id="1232428"/>
    <lineage>
        <taxon>Bacteria</taxon>
        <taxon>Bacillati</taxon>
        <taxon>Bacillota</taxon>
        <taxon>Negativicutes</taxon>
        <taxon>Veillonellales</taxon>
        <taxon>Veillonellaceae</taxon>
        <taxon>Megasphaera</taxon>
    </lineage>
</organism>
<dbReference type="EMBL" id="JANGEW010000003">
    <property type="protein sequence ID" value="MCQ5341967.1"/>
    <property type="molecule type" value="Genomic_DNA"/>
</dbReference>
<keyword evidence="3" id="KW-1185">Reference proteome</keyword>
<reference evidence="2 3" key="1">
    <citation type="submission" date="2022-06" db="EMBL/GenBank/DDBJ databases">
        <title>Isolation of gut microbiota from human fecal samples.</title>
        <authorList>
            <person name="Pamer E.G."/>
            <person name="Barat B."/>
            <person name="Waligurski E."/>
            <person name="Medina S."/>
            <person name="Paddock L."/>
            <person name="Mostad J."/>
        </authorList>
    </citation>
    <scope>NUCLEOTIDE SEQUENCE [LARGE SCALE GENOMIC DNA]</scope>
    <source>
        <strain evidence="2 3">DFI.1.1</strain>
    </source>
</reference>
<evidence type="ECO:0000313" key="2">
    <source>
        <dbReference type="EMBL" id="MCQ5341967.1"/>
    </source>
</evidence>
<protein>
    <recommendedName>
        <fullName evidence="4">Organic solvent tolerance protein OstA</fullName>
    </recommendedName>
</protein>
<accession>A0ABT1SQ25</accession>
<feature type="signal peptide" evidence="1">
    <location>
        <begin position="1"/>
        <end position="22"/>
    </location>
</feature>
<dbReference type="RefSeq" id="WP_062411462.1">
    <property type="nucleotide sequence ID" value="NZ_JAJCIO010000003.1"/>
</dbReference>
<name>A0ABT1SQ25_9FIRM</name>
<gene>
    <name evidence="2" type="ORF">NE675_02785</name>
</gene>
<sequence>MNKTWTAAMVAALLPLTLSIRAAGTDQLYTDNTMAVPVTEKTVIPVDLDKASTAQDVVLPQQPVHMTADNLLVRNSDGYVKSRGNVDIQQGMEEVHANYVEGNTNTGIYHTTGPVVYVNETNALTGKDITYNSKTSSMSMDNIEGFIGPMTYIRGTDAEMYDNIGYVKHGLITTPHAVAKTPDYYITGDDIRIYPGEKFTSENTALWFKHIRLFTYGHYEGRLDNRKNSRPYLFTLLPRPTYNSDDGFGVRGYADIPLNESGDLSFHGSYALNSKNGFKPAARIQKDTGFGTFRFGYSQEESTDNDDNIWATKWPELEYFAPRLNLGTTGIYIDSRASWGRWAEDGVKTGTHKGFRTEITHVPIPLWTKANLRFFAGYRKDLYSTKDAQRRDPYSGVILNQGINDHLWTSFWYKKHNVSGYTPYRFDTLDKPRQKGFSVGYVLTPRDTVIFSLAQNLDNNDIATRNYTWVRDLHSFIAIITYKQVEKQWEVKVQAKDFDL</sequence>
<evidence type="ECO:0000313" key="3">
    <source>
        <dbReference type="Proteomes" id="UP001206692"/>
    </source>
</evidence>
<feature type="chain" id="PRO_5047018408" description="Organic solvent tolerance protein OstA" evidence="1">
    <location>
        <begin position="23"/>
        <end position="500"/>
    </location>
</feature>
<evidence type="ECO:0000256" key="1">
    <source>
        <dbReference type="SAM" id="SignalP"/>
    </source>
</evidence>